<accession>I7M139</accession>
<protein>
    <submittedName>
        <fullName evidence="4">Kelch motif protein</fullName>
    </submittedName>
</protein>
<dbReference type="OrthoDB" id="10251809at2759"/>
<dbReference type="Proteomes" id="UP000009168">
    <property type="component" value="Unassembled WGS sequence"/>
</dbReference>
<dbReference type="Gene3D" id="2.120.10.80">
    <property type="entry name" value="Kelch-type beta propeller"/>
    <property type="match status" value="2"/>
</dbReference>
<gene>
    <name evidence="4" type="ORF">TTHERM_00522520</name>
</gene>
<dbReference type="PANTHER" id="PTHR46093">
    <property type="entry name" value="ACYL-COA-BINDING DOMAIN-CONTAINING PROTEIN 5"/>
    <property type="match status" value="1"/>
</dbReference>
<feature type="compositionally biased region" description="Basic and acidic residues" evidence="3">
    <location>
        <begin position="1046"/>
        <end position="1064"/>
    </location>
</feature>
<feature type="compositionally biased region" description="Polar residues" evidence="3">
    <location>
        <begin position="1"/>
        <end position="20"/>
    </location>
</feature>
<dbReference type="PANTHER" id="PTHR46093:SF18">
    <property type="entry name" value="FIBRONECTIN TYPE-III DOMAIN-CONTAINING PROTEIN"/>
    <property type="match status" value="1"/>
</dbReference>
<evidence type="ECO:0000313" key="4">
    <source>
        <dbReference type="EMBL" id="EAR94185.2"/>
    </source>
</evidence>
<dbReference type="AlphaFoldDB" id="I7M139"/>
<organism evidence="4 5">
    <name type="scientific">Tetrahymena thermophila (strain SB210)</name>
    <dbReference type="NCBI Taxonomy" id="312017"/>
    <lineage>
        <taxon>Eukaryota</taxon>
        <taxon>Sar</taxon>
        <taxon>Alveolata</taxon>
        <taxon>Ciliophora</taxon>
        <taxon>Intramacronucleata</taxon>
        <taxon>Oligohymenophorea</taxon>
        <taxon>Hymenostomatida</taxon>
        <taxon>Tetrahymenina</taxon>
        <taxon>Tetrahymenidae</taxon>
        <taxon>Tetrahymena</taxon>
    </lineage>
</organism>
<evidence type="ECO:0000313" key="5">
    <source>
        <dbReference type="Proteomes" id="UP000009168"/>
    </source>
</evidence>
<dbReference type="KEGG" id="tet:TTHERM_00522520"/>
<keyword evidence="5" id="KW-1185">Reference proteome</keyword>
<evidence type="ECO:0000256" key="2">
    <source>
        <dbReference type="ARBA" id="ARBA00022737"/>
    </source>
</evidence>
<feature type="compositionally biased region" description="Basic and acidic residues" evidence="3">
    <location>
        <begin position="250"/>
        <end position="264"/>
    </location>
</feature>
<evidence type="ECO:0000256" key="3">
    <source>
        <dbReference type="SAM" id="MobiDB-lite"/>
    </source>
</evidence>
<feature type="compositionally biased region" description="Basic and acidic residues" evidence="3">
    <location>
        <begin position="21"/>
        <end position="41"/>
    </location>
</feature>
<feature type="region of interest" description="Disordered" evidence="3">
    <location>
        <begin position="1"/>
        <end position="58"/>
    </location>
</feature>
<keyword evidence="2" id="KW-0677">Repeat</keyword>
<keyword evidence="1" id="KW-0880">Kelch repeat</keyword>
<reference evidence="5" key="1">
    <citation type="journal article" date="2006" name="PLoS Biol.">
        <title>Macronuclear genome sequence of the ciliate Tetrahymena thermophila, a model eukaryote.</title>
        <authorList>
            <person name="Eisen J.A."/>
            <person name="Coyne R.S."/>
            <person name="Wu M."/>
            <person name="Wu D."/>
            <person name="Thiagarajan M."/>
            <person name="Wortman J.R."/>
            <person name="Badger J.H."/>
            <person name="Ren Q."/>
            <person name="Amedeo P."/>
            <person name="Jones K.M."/>
            <person name="Tallon L.J."/>
            <person name="Delcher A.L."/>
            <person name="Salzberg S.L."/>
            <person name="Silva J.C."/>
            <person name="Haas B.J."/>
            <person name="Majoros W.H."/>
            <person name="Farzad M."/>
            <person name="Carlton J.M."/>
            <person name="Smith R.K. Jr."/>
            <person name="Garg J."/>
            <person name="Pearlman R.E."/>
            <person name="Karrer K.M."/>
            <person name="Sun L."/>
            <person name="Manning G."/>
            <person name="Elde N.C."/>
            <person name="Turkewitz A.P."/>
            <person name="Asai D.J."/>
            <person name="Wilkes D.E."/>
            <person name="Wang Y."/>
            <person name="Cai H."/>
            <person name="Collins K."/>
            <person name="Stewart B.A."/>
            <person name="Lee S.R."/>
            <person name="Wilamowska K."/>
            <person name="Weinberg Z."/>
            <person name="Ruzzo W.L."/>
            <person name="Wloga D."/>
            <person name="Gaertig J."/>
            <person name="Frankel J."/>
            <person name="Tsao C.-C."/>
            <person name="Gorovsky M.A."/>
            <person name="Keeling P.J."/>
            <person name="Waller R.F."/>
            <person name="Patron N.J."/>
            <person name="Cherry J.M."/>
            <person name="Stover N.A."/>
            <person name="Krieger C.J."/>
            <person name="del Toro C."/>
            <person name="Ryder H.F."/>
            <person name="Williamson S.C."/>
            <person name="Barbeau R.A."/>
            <person name="Hamilton E.P."/>
            <person name="Orias E."/>
        </authorList>
    </citation>
    <scope>NUCLEOTIDE SEQUENCE [LARGE SCALE GENOMIC DNA]</scope>
    <source>
        <strain evidence="5">SB210</strain>
    </source>
</reference>
<dbReference type="InterPro" id="IPR011043">
    <property type="entry name" value="Gal_Oxase/kelch_b-propeller"/>
</dbReference>
<dbReference type="InParanoid" id="I7M139"/>
<evidence type="ECO:0000256" key="1">
    <source>
        <dbReference type="ARBA" id="ARBA00022441"/>
    </source>
</evidence>
<sequence length="1106" mass="128284">MASNSVNNLNNTKSVAFQQDQKSENKDGQQKNLGNRERDLSNYKNKSQISSSPLIGSGKLTLKKKGQLNQLIKPFQNHQNEPDLKSSQGFYMNEDLIIYPRHQMSHNHNSSSINVSGVKVSSSSSLQQFGSSTYLNSNPKYHSSHDIKLGIEMIGHRGANTSHLSGRENAYQSNPNFFSTLTSTNKKWSQEQVYTTFYKKRDNNEVILIPEKFWEQDKSFVPFKKIWADHEQINSQMVTQFIQKKQQLQQDDHKNTSNKEQEDLSQDYEHLGIHESKKKTNKNIRGSSLDAPQKLHLTNKQINSNNIQKQSKNQNKHEIESVFKTHFQSKQLNGFDKTKLVNNLHLKIVSNQTGINKEEFHESNTDKSGRGVGSLSVLDDNINHKKNGFLPKMGNKHMQNSSMMDLTMKDEIELQLNQNRYSQNVYDAKIFQIEQQVYNDAYEKIQTNQQQIDKISKKTRVYNKHNIVESLDTQQVVQDKKNTAINNEREFAIQRPSIICCWIDNDQDTWKPQPRIGATLNIAGYDGKREMILIGGISSDMVKDVLVIDAESYLYDTLKHIQELKRQEQEDYKEEINKRKMNKERRISKISKRNSLIYNLQLNGQNQGSSTPSLKKQKENSVEKTEKEKQQDYEDLFNKYLYGKDNFSQRYNHTTVEIYRRTKLLIFGGEILSNDPSHQAGQQRQKLRPHHRNCLNDLISFDMSTYEWRAHIGRGEIIEARRNHTSTMVGQKHMVVIGGLNSEGRALEDFYVLDINTFRWINIHVVHNKYVHPFTQGIAYHACCFVSEDENSSSINILGNGYYNLLNQNGNSHKEKKFTNNNAVPSFIKEEGLYLFGGVDSTNNYIKNKMFVLKQNGNPPVWIELNTIGKSPDRRCGHSLNYMYNMSIVVIYGGKFESQNYTKYYDDLHVLNLKNLEWIQVNLEGNRKQPRAMHSTCINHKQLIVFGGLNDKGFLKGNIEIVEFDQMIVFKLKRQQNYSLSYHQELTSKQQIKMEDPLLLELMQKGDQKESNQQSTQQPNNALSMQKMKDRVFLIDPEQERIIKKNLDELRNAPHTDQPEEKWKPPQKSQSTNNLQVNRFQSHIPLQAPQKTYLPLPLSILKKKDG</sequence>
<feature type="region of interest" description="Disordered" evidence="3">
    <location>
        <begin position="602"/>
        <end position="630"/>
    </location>
</feature>
<dbReference type="RefSeq" id="XP_001014430.2">
    <property type="nucleotide sequence ID" value="XM_001014430.2"/>
</dbReference>
<name>I7M139_TETTS</name>
<feature type="region of interest" description="Disordered" evidence="3">
    <location>
        <begin position="245"/>
        <end position="264"/>
    </location>
</feature>
<feature type="compositionally biased region" description="Polar residues" evidence="3">
    <location>
        <begin position="42"/>
        <end position="54"/>
    </location>
</feature>
<proteinExistence type="predicted"/>
<dbReference type="Pfam" id="PF24681">
    <property type="entry name" value="Kelch_KLHDC2_KLHL20_DRC7"/>
    <property type="match status" value="2"/>
</dbReference>
<dbReference type="SUPFAM" id="SSF50965">
    <property type="entry name" value="Galactose oxidase, central domain"/>
    <property type="match status" value="1"/>
</dbReference>
<dbReference type="GeneID" id="7838048"/>
<dbReference type="eggNOG" id="KOG0379">
    <property type="taxonomic scope" value="Eukaryota"/>
</dbReference>
<feature type="compositionally biased region" description="Polar residues" evidence="3">
    <location>
        <begin position="1011"/>
        <end position="1024"/>
    </location>
</feature>
<feature type="compositionally biased region" description="Polar residues" evidence="3">
    <location>
        <begin position="602"/>
        <end position="614"/>
    </location>
</feature>
<feature type="region of interest" description="Disordered" evidence="3">
    <location>
        <begin position="1006"/>
        <end position="1026"/>
    </location>
</feature>
<dbReference type="EMBL" id="GG662717">
    <property type="protein sequence ID" value="EAR94185.2"/>
    <property type="molecule type" value="Genomic_DNA"/>
</dbReference>
<dbReference type="STRING" id="312017.I7M139"/>
<feature type="region of interest" description="Disordered" evidence="3">
    <location>
        <begin position="1046"/>
        <end position="1074"/>
    </location>
</feature>
<dbReference type="InterPro" id="IPR015915">
    <property type="entry name" value="Kelch-typ_b-propeller"/>
</dbReference>
<feature type="compositionally biased region" description="Basic and acidic residues" evidence="3">
    <location>
        <begin position="616"/>
        <end position="630"/>
    </location>
</feature>